<sequence length="150" mass="17096">MAGAGSSSRKGKEIAFELVGPRSGTFLPPDMPPMNELDGHVPWIIQCDCMVGCCYTADEAKMKSGGLGGKWGFVCGHARGPAPYFAGSRCDKDLWFEDQRQYEVYWYGEKYVQKKEAKELEEKRKREHIHHNQKAFEEWCAKKMANKQNN</sequence>
<protein>
    <submittedName>
        <fullName evidence="1">Uncharacterized protein</fullName>
    </submittedName>
</protein>
<evidence type="ECO:0000313" key="2">
    <source>
        <dbReference type="Proteomes" id="UP001732700"/>
    </source>
</evidence>
<dbReference type="Proteomes" id="UP001732700">
    <property type="component" value="Chromosome 5A"/>
</dbReference>
<evidence type="ECO:0000313" key="1">
    <source>
        <dbReference type="EnsemblPlants" id="AVESA.00010b.r2.5AG0846710.1.CDS"/>
    </source>
</evidence>
<reference evidence="1" key="2">
    <citation type="submission" date="2025-09" db="UniProtKB">
        <authorList>
            <consortium name="EnsemblPlants"/>
        </authorList>
    </citation>
    <scope>IDENTIFICATION</scope>
</reference>
<accession>A0ACD5XSH3</accession>
<name>A0ACD5XSH3_AVESA</name>
<keyword evidence="2" id="KW-1185">Reference proteome</keyword>
<reference evidence="1" key="1">
    <citation type="submission" date="2021-05" db="EMBL/GenBank/DDBJ databases">
        <authorList>
            <person name="Scholz U."/>
            <person name="Mascher M."/>
            <person name="Fiebig A."/>
        </authorList>
    </citation>
    <scope>NUCLEOTIDE SEQUENCE [LARGE SCALE GENOMIC DNA]</scope>
</reference>
<proteinExistence type="predicted"/>
<dbReference type="EnsemblPlants" id="AVESA.00010b.r2.5AG0846710.1">
    <property type="protein sequence ID" value="AVESA.00010b.r2.5AG0846710.1.CDS"/>
    <property type="gene ID" value="AVESA.00010b.r2.5AG0846710"/>
</dbReference>
<organism evidence="1 2">
    <name type="scientific">Avena sativa</name>
    <name type="common">Oat</name>
    <dbReference type="NCBI Taxonomy" id="4498"/>
    <lineage>
        <taxon>Eukaryota</taxon>
        <taxon>Viridiplantae</taxon>
        <taxon>Streptophyta</taxon>
        <taxon>Embryophyta</taxon>
        <taxon>Tracheophyta</taxon>
        <taxon>Spermatophyta</taxon>
        <taxon>Magnoliopsida</taxon>
        <taxon>Liliopsida</taxon>
        <taxon>Poales</taxon>
        <taxon>Poaceae</taxon>
        <taxon>BOP clade</taxon>
        <taxon>Pooideae</taxon>
        <taxon>Poodae</taxon>
        <taxon>Poeae</taxon>
        <taxon>Poeae Chloroplast Group 1 (Aveneae type)</taxon>
        <taxon>Aveninae</taxon>
        <taxon>Avena</taxon>
    </lineage>
</organism>